<proteinExistence type="predicted"/>
<name>A0A2T3B1E4_AMORE</name>
<evidence type="ECO:0000313" key="1">
    <source>
        <dbReference type="EMBL" id="PSS18377.1"/>
    </source>
</evidence>
<reference evidence="1 2" key="1">
    <citation type="journal article" date="2018" name="New Phytol.">
        <title>Comparative genomics and transcriptomics depict ericoid mycorrhizal fungi as versatile saprotrophs and plant mutualists.</title>
        <authorList>
            <person name="Martino E."/>
            <person name="Morin E."/>
            <person name="Grelet G.A."/>
            <person name="Kuo A."/>
            <person name="Kohler A."/>
            <person name="Daghino S."/>
            <person name="Barry K.W."/>
            <person name="Cichocki N."/>
            <person name="Clum A."/>
            <person name="Dockter R.B."/>
            <person name="Hainaut M."/>
            <person name="Kuo R.C."/>
            <person name="LaButti K."/>
            <person name="Lindahl B.D."/>
            <person name="Lindquist E.A."/>
            <person name="Lipzen A."/>
            <person name="Khouja H.R."/>
            <person name="Magnuson J."/>
            <person name="Murat C."/>
            <person name="Ohm R.A."/>
            <person name="Singer S.W."/>
            <person name="Spatafora J.W."/>
            <person name="Wang M."/>
            <person name="Veneault-Fourrey C."/>
            <person name="Henrissat B."/>
            <person name="Grigoriev I.V."/>
            <person name="Martin F.M."/>
            <person name="Perotto S."/>
        </authorList>
    </citation>
    <scope>NUCLEOTIDE SEQUENCE [LARGE SCALE GENOMIC DNA]</scope>
    <source>
        <strain evidence="1 2">ATCC 22711</strain>
    </source>
</reference>
<dbReference type="Proteomes" id="UP000241818">
    <property type="component" value="Unassembled WGS sequence"/>
</dbReference>
<dbReference type="InParanoid" id="A0A2T3B1E4"/>
<dbReference type="AlphaFoldDB" id="A0A2T3B1E4"/>
<dbReference type="EMBL" id="KZ679011">
    <property type="protein sequence ID" value="PSS18377.1"/>
    <property type="molecule type" value="Genomic_DNA"/>
</dbReference>
<gene>
    <name evidence="1" type="ORF">M430DRAFT_27836</name>
</gene>
<dbReference type="GeneID" id="36573819"/>
<dbReference type="OrthoDB" id="3499752at2759"/>
<sequence length="208" mass="21620">MTATTDNFYGGGCLYTTPPTPSPTAHPAFTQTQLNGLILSCESSSYFNYAVKESASCAGVSKVISTITSIYTAYTASVASAQSAAEASASASRASAAVAASSTIPALTPLESCHTQYKAVLDSFDIYGFAWDEGKLDAGGGYLDGNGLLTQLRGCSAITKWKFQNLTVSDTQPYEWHASGQSTIWQKNCIEHAMLSAGAPSDSCSGSG</sequence>
<organism evidence="1 2">
    <name type="scientific">Amorphotheca resinae ATCC 22711</name>
    <dbReference type="NCBI Taxonomy" id="857342"/>
    <lineage>
        <taxon>Eukaryota</taxon>
        <taxon>Fungi</taxon>
        <taxon>Dikarya</taxon>
        <taxon>Ascomycota</taxon>
        <taxon>Pezizomycotina</taxon>
        <taxon>Leotiomycetes</taxon>
        <taxon>Helotiales</taxon>
        <taxon>Amorphothecaceae</taxon>
        <taxon>Amorphotheca</taxon>
    </lineage>
</organism>
<protein>
    <submittedName>
        <fullName evidence="1">Uncharacterized protein</fullName>
    </submittedName>
</protein>
<dbReference type="RefSeq" id="XP_024720729.1">
    <property type="nucleotide sequence ID" value="XM_024865738.1"/>
</dbReference>
<evidence type="ECO:0000313" key="2">
    <source>
        <dbReference type="Proteomes" id="UP000241818"/>
    </source>
</evidence>
<keyword evidence="2" id="KW-1185">Reference proteome</keyword>
<dbReference type="STRING" id="857342.A0A2T3B1E4"/>
<accession>A0A2T3B1E4</accession>